<dbReference type="InterPro" id="IPR015018">
    <property type="entry name" value="DUF1905"/>
</dbReference>
<dbReference type="Pfam" id="PF08922">
    <property type="entry name" value="DUF1905"/>
    <property type="match status" value="1"/>
</dbReference>
<organism evidence="1 2">
    <name type="scientific">Olivibacter domesticus</name>
    <name type="common">Pseudosphingobacterium domesticum</name>
    <dbReference type="NCBI Taxonomy" id="407022"/>
    <lineage>
        <taxon>Bacteria</taxon>
        <taxon>Pseudomonadati</taxon>
        <taxon>Bacteroidota</taxon>
        <taxon>Sphingobacteriia</taxon>
        <taxon>Sphingobacteriales</taxon>
        <taxon>Sphingobacteriaceae</taxon>
        <taxon>Olivibacter</taxon>
    </lineage>
</organism>
<dbReference type="OrthoDB" id="680797at2"/>
<sequence length="171" mass="19651">MITFSAEILKFGNKGEKSGWSYIEIPKDLAGQIKPDYRKSFRVKGKIDQEEVKGLALTPMGEGDFILALKATLRKKIKKEEGAQVAVMLEEDKDFKIEMPEDLEICLGEEVIWMERFLALAKSHQHYFINWINQAKAEETRAKRIALTLEAMEKQLNFGAMIRMDKARRGI</sequence>
<keyword evidence="2" id="KW-1185">Reference proteome</keyword>
<dbReference type="RefSeq" id="WP_093322809.1">
    <property type="nucleotide sequence ID" value="NZ_FOAF01000001.1"/>
</dbReference>
<reference evidence="2" key="1">
    <citation type="submission" date="2016-10" db="EMBL/GenBank/DDBJ databases">
        <authorList>
            <person name="Varghese N."/>
            <person name="Submissions S."/>
        </authorList>
    </citation>
    <scope>NUCLEOTIDE SEQUENCE [LARGE SCALE GENOMIC DNA]</scope>
    <source>
        <strain evidence="2">DSM 18733</strain>
    </source>
</reference>
<accession>A0A1H7MAJ9</accession>
<proteinExistence type="predicted"/>
<name>A0A1H7MAJ9_OLID1</name>
<dbReference type="Gene3D" id="2.40.30.100">
    <property type="entry name" value="AF2212/PG0164-like"/>
    <property type="match status" value="1"/>
</dbReference>
<evidence type="ECO:0000313" key="2">
    <source>
        <dbReference type="Proteomes" id="UP000199421"/>
    </source>
</evidence>
<dbReference type="Pfam" id="PF13376">
    <property type="entry name" value="OmdA"/>
    <property type="match status" value="1"/>
</dbReference>
<gene>
    <name evidence="1" type="ORF">SAMN05661044_01925</name>
</gene>
<dbReference type="Proteomes" id="UP000199421">
    <property type="component" value="Unassembled WGS sequence"/>
</dbReference>
<dbReference type="AlphaFoldDB" id="A0A1H7MAJ9"/>
<evidence type="ECO:0000313" key="1">
    <source>
        <dbReference type="EMBL" id="SEL08151.1"/>
    </source>
</evidence>
<dbReference type="EMBL" id="FOAF01000001">
    <property type="protein sequence ID" value="SEL08151.1"/>
    <property type="molecule type" value="Genomic_DNA"/>
</dbReference>
<protein>
    <submittedName>
        <fullName evidence="1">Bacteriocin-protection, YdeI or OmpD-Associated</fullName>
    </submittedName>
</protein>
<dbReference type="InterPro" id="IPR037079">
    <property type="entry name" value="AF2212/PG0164-like_sf"/>
</dbReference>
<dbReference type="STRING" id="407022.SAMN05661044_01925"/>
<dbReference type="SUPFAM" id="SSF141694">
    <property type="entry name" value="AF2212/PG0164-like"/>
    <property type="match status" value="1"/>
</dbReference>